<keyword evidence="2" id="KW-1185">Reference proteome</keyword>
<dbReference type="EMBL" id="ML742074">
    <property type="protein sequence ID" value="KAE8151301.1"/>
    <property type="molecule type" value="Genomic_DNA"/>
</dbReference>
<evidence type="ECO:0000313" key="2">
    <source>
        <dbReference type="Proteomes" id="UP000325780"/>
    </source>
</evidence>
<dbReference type="Proteomes" id="UP000325780">
    <property type="component" value="Unassembled WGS sequence"/>
</dbReference>
<evidence type="ECO:0000313" key="1">
    <source>
        <dbReference type="EMBL" id="KAE8151301.1"/>
    </source>
</evidence>
<organism evidence="1 2">
    <name type="scientific">Aspergillus avenaceus</name>
    <dbReference type="NCBI Taxonomy" id="36643"/>
    <lineage>
        <taxon>Eukaryota</taxon>
        <taxon>Fungi</taxon>
        <taxon>Dikarya</taxon>
        <taxon>Ascomycota</taxon>
        <taxon>Pezizomycotina</taxon>
        <taxon>Eurotiomycetes</taxon>
        <taxon>Eurotiomycetidae</taxon>
        <taxon>Eurotiales</taxon>
        <taxon>Aspergillaceae</taxon>
        <taxon>Aspergillus</taxon>
        <taxon>Aspergillus subgen. Circumdati</taxon>
    </lineage>
</organism>
<accession>A0A5N6TZ16</accession>
<proteinExistence type="predicted"/>
<sequence>MTTAITDDPSVHPKRVILQLRVDHFIECRQEGFEKAIEEYLAANGRSMDEIRSERHFVHIEPFQDQDVPQKYFHIILDLEQDQGPVRLETVPHDLFYIRRTDKGIQLLKAKNPLRTENLLRKMRVYTDDLYPWGRTRA</sequence>
<reference evidence="1 2" key="1">
    <citation type="submission" date="2019-04" db="EMBL/GenBank/DDBJ databases">
        <title>Friends and foes A comparative genomics study of 23 Aspergillus species from section Flavi.</title>
        <authorList>
            <consortium name="DOE Joint Genome Institute"/>
            <person name="Kjaerbolling I."/>
            <person name="Vesth T."/>
            <person name="Frisvad J.C."/>
            <person name="Nybo J.L."/>
            <person name="Theobald S."/>
            <person name="Kildgaard S."/>
            <person name="Isbrandt T."/>
            <person name="Kuo A."/>
            <person name="Sato A."/>
            <person name="Lyhne E.K."/>
            <person name="Kogle M.E."/>
            <person name="Wiebenga A."/>
            <person name="Kun R.S."/>
            <person name="Lubbers R.J."/>
            <person name="Makela M.R."/>
            <person name="Barry K."/>
            <person name="Chovatia M."/>
            <person name="Clum A."/>
            <person name="Daum C."/>
            <person name="Haridas S."/>
            <person name="He G."/>
            <person name="LaButti K."/>
            <person name="Lipzen A."/>
            <person name="Mondo S."/>
            <person name="Riley R."/>
            <person name="Salamov A."/>
            <person name="Simmons B.A."/>
            <person name="Magnuson J.K."/>
            <person name="Henrissat B."/>
            <person name="Mortensen U.H."/>
            <person name="Larsen T.O."/>
            <person name="Devries R.P."/>
            <person name="Grigoriev I.V."/>
            <person name="Machida M."/>
            <person name="Baker S.E."/>
            <person name="Andersen M.R."/>
        </authorList>
    </citation>
    <scope>NUCLEOTIDE SEQUENCE [LARGE SCALE GENOMIC DNA]</scope>
    <source>
        <strain evidence="1 2">IBT 18842</strain>
    </source>
</reference>
<dbReference type="OrthoDB" id="3943221at2759"/>
<dbReference type="AlphaFoldDB" id="A0A5N6TZ16"/>
<protein>
    <submittedName>
        <fullName evidence="1">Uncharacterized protein</fullName>
    </submittedName>
</protein>
<name>A0A5N6TZ16_ASPAV</name>
<gene>
    <name evidence="1" type="ORF">BDV25DRAFT_139022</name>
</gene>